<evidence type="ECO:0000256" key="2">
    <source>
        <dbReference type="ARBA" id="ARBA00022741"/>
    </source>
</evidence>
<feature type="binding site" evidence="7">
    <location>
        <begin position="14"/>
        <end position="19"/>
    </location>
    <ligand>
        <name>GTP</name>
        <dbReference type="ChEBI" id="CHEBI:37565"/>
    </ligand>
</feature>
<dbReference type="GO" id="GO:0005525">
    <property type="term" value="F:GTP binding"/>
    <property type="evidence" value="ECO:0007669"/>
    <property type="project" value="UniProtKB-UniRule"/>
</dbReference>
<evidence type="ECO:0000259" key="8">
    <source>
        <dbReference type="PROSITE" id="PS51722"/>
    </source>
</evidence>
<dbReference type="Pfam" id="PF06421">
    <property type="entry name" value="LepA_C"/>
    <property type="match status" value="1"/>
</dbReference>
<feature type="domain" description="Tr-type G" evidence="8">
    <location>
        <begin position="2"/>
        <end position="183"/>
    </location>
</feature>
<dbReference type="Gene3D" id="2.40.30.10">
    <property type="entry name" value="Translation factors"/>
    <property type="match status" value="1"/>
</dbReference>
<evidence type="ECO:0000256" key="7">
    <source>
        <dbReference type="HAMAP-Rule" id="MF_00071"/>
    </source>
</evidence>
<keyword evidence="3 7" id="KW-0378">Hydrolase</keyword>
<dbReference type="InterPro" id="IPR027417">
    <property type="entry name" value="P-loop_NTPase"/>
</dbReference>
<dbReference type="InterPro" id="IPR009000">
    <property type="entry name" value="Transl_B-barrel_sf"/>
</dbReference>
<dbReference type="STRING" id="1798647.A2855_02730"/>
<dbReference type="EC" id="3.6.5.n1" evidence="7"/>
<dbReference type="EMBL" id="MHKX01000009">
    <property type="protein sequence ID" value="OGY98420.1"/>
    <property type="molecule type" value="Genomic_DNA"/>
</dbReference>
<dbReference type="Proteomes" id="UP000179059">
    <property type="component" value="Unassembled WGS sequence"/>
</dbReference>
<dbReference type="NCBIfam" id="TIGR01393">
    <property type="entry name" value="lepA"/>
    <property type="match status" value="1"/>
</dbReference>
<dbReference type="InterPro" id="IPR005225">
    <property type="entry name" value="Small_GTP-bd"/>
</dbReference>
<dbReference type="InterPro" id="IPR013842">
    <property type="entry name" value="LepA_CTD"/>
</dbReference>
<evidence type="ECO:0000313" key="10">
    <source>
        <dbReference type="Proteomes" id="UP000179059"/>
    </source>
</evidence>
<dbReference type="PANTHER" id="PTHR43512:SF4">
    <property type="entry name" value="TRANSLATION FACTOR GUF1 HOMOLOG, CHLOROPLASTIC"/>
    <property type="match status" value="1"/>
</dbReference>
<dbReference type="Gene3D" id="3.40.50.300">
    <property type="entry name" value="P-loop containing nucleotide triphosphate hydrolases"/>
    <property type="match status" value="1"/>
</dbReference>
<organism evidence="9 10">
    <name type="scientific">Candidatus Liptonbacteria bacterium RIFCSPHIGHO2_01_FULL_57_28</name>
    <dbReference type="NCBI Taxonomy" id="1798647"/>
    <lineage>
        <taxon>Bacteria</taxon>
        <taxon>Candidatus Liptoniibacteriota</taxon>
    </lineage>
</organism>
<dbReference type="HAMAP" id="MF_00071">
    <property type="entry name" value="LepA"/>
    <property type="match status" value="1"/>
</dbReference>
<comment type="catalytic activity">
    <reaction evidence="7">
        <text>GTP + H2O = GDP + phosphate + H(+)</text>
        <dbReference type="Rhea" id="RHEA:19669"/>
        <dbReference type="ChEBI" id="CHEBI:15377"/>
        <dbReference type="ChEBI" id="CHEBI:15378"/>
        <dbReference type="ChEBI" id="CHEBI:37565"/>
        <dbReference type="ChEBI" id="CHEBI:43474"/>
        <dbReference type="ChEBI" id="CHEBI:58189"/>
        <dbReference type="EC" id="3.6.5.n1"/>
    </reaction>
</comment>
<dbReference type="Gene3D" id="3.30.70.240">
    <property type="match status" value="1"/>
</dbReference>
<dbReference type="InterPro" id="IPR041095">
    <property type="entry name" value="EFG_II"/>
</dbReference>
<keyword evidence="2 7" id="KW-0547">Nucleotide-binding</keyword>
<dbReference type="SMART" id="SM00838">
    <property type="entry name" value="EFG_C"/>
    <property type="match status" value="1"/>
</dbReference>
<dbReference type="GO" id="GO:0003746">
    <property type="term" value="F:translation elongation factor activity"/>
    <property type="evidence" value="ECO:0007669"/>
    <property type="project" value="UniProtKB-UniRule"/>
</dbReference>
<dbReference type="PRINTS" id="PR00315">
    <property type="entry name" value="ELONGATNFCT"/>
</dbReference>
<comment type="subcellular location">
    <subcellularLocation>
        <location evidence="7">Cell membrane</location>
        <topology evidence="7">Peripheral membrane protein</topology>
        <orientation evidence="7">Cytoplasmic side</orientation>
    </subcellularLocation>
</comment>
<comment type="function">
    <text evidence="7">Required for accurate and efficient protein synthesis under certain stress conditions. May act as a fidelity factor of the translation reaction, by catalyzing a one-codon backward translocation of tRNAs on improperly translocated ribosomes. Back-translocation proceeds from a post-translocation (POST) complex to a pre-translocation (PRE) complex, thus giving elongation factor G a second chance to translocate the tRNAs correctly. Binds to ribosomes in a GTP-dependent manner.</text>
</comment>
<reference evidence="9 10" key="1">
    <citation type="journal article" date="2016" name="Nat. Commun.">
        <title>Thousands of microbial genomes shed light on interconnected biogeochemical processes in an aquifer system.</title>
        <authorList>
            <person name="Anantharaman K."/>
            <person name="Brown C.T."/>
            <person name="Hug L.A."/>
            <person name="Sharon I."/>
            <person name="Castelle C.J."/>
            <person name="Probst A.J."/>
            <person name="Thomas B.C."/>
            <person name="Singh A."/>
            <person name="Wilkins M.J."/>
            <person name="Karaoz U."/>
            <person name="Brodie E.L."/>
            <person name="Williams K.H."/>
            <person name="Hubbard S.S."/>
            <person name="Banfield J.F."/>
        </authorList>
    </citation>
    <scope>NUCLEOTIDE SEQUENCE [LARGE SCALE GENOMIC DNA]</scope>
</reference>
<dbReference type="NCBIfam" id="TIGR00231">
    <property type="entry name" value="small_GTP"/>
    <property type="match status" value="1"/>
</dbReference>
<keyword evidence="7" id="KW-1003">Cell membrane</keyword>
<evidence type="ECO:0000256" key="4">
    <source>
        <dbReference type="ARBA" id="ARBA00022917"/>
    </source>
</evidence>
<evidence type="ECO:0000256" key="3">
    <source>
        <dbReference type="ARBA" id="ARBA00022801"/>
    </source>
</evidence>
<dbReference type="SUPFAM" id="SSF54980">
    <property type="entry name" value="EF-G C-terminal domain-like"/>
    <property type="match status" value="2"/>
</dbReference>
<dbReference type="GO" id="GO:0043022">
    <property type="term" value="F:ribosome binding"/>
    <property type="evidence" value="ECO:0007669"/>
    <property type="project" value="UniProtKB-UniRule"/>
</dbReference>
<dbReference type="Gene3D" id="3.30.70.2570">
    <property type="entry name" value="Elongation factor 4, C-terminal domain"/>
    <property type="match status" value="1"/>
</dbReference>
<dbReference type="GO" id="GO:0005886">
    <property type="term" value="C:plasma membrane"/>
    <property type="evidence" value="ECO:0007669"/>
    <property type="project" value="UniProtKB-SubCell"/>
</dbReference>
<dbReference type="PANTHER" id="PTHR43512">
    <property type="entry name" value="TRANSLATION FACTOR GUF1-RELATED"/>
    <property type="match status" value="1"/>
</dbReference>
<dbReference type="InterPro" id="IPR006297">
    <property type="entry name" value="EF-4"/>
</dbReference>
<dbReference type="InterPro" id="IPR000795">
    <property type="entry name" value="T_Tr_GTP-bd_dom"/>
</dbReference>
<dbReference type="GO" id="GO:0003924">
    <property type="term" value="F:GTPase activity"/>
    <property type="evidence" value="ECO:0007669"/>
    <property type="project" value="UniProtKB-UniRule"/>
</dbReference>
<proteinExistence type="inferred from homology"/>
<feature type="binding site" evidence="7">
    <location>
        <begin position="130"/>
        <end position="133"/>
    </location>
    <ligand>
        <name>GTP</name>
        <dbReference type="ChEBI" id="CHEBI:37565"/>
    </ligand>
</feature>
<gene>
    <name evidence="7" type="primary">lepA</name>
    <name evidence="9" type="ORF">A2855_02730</name>
</gene>
<keyword evidence="6 7" id="KW-0472">Membrane</keyword>
<sequence>MDNIRNFVITAHIDHGKSTLADRLLEVTGTVEARRMRAQYLDQLDLERERGITIKMAPVRMKYKSGGKDYILNLIDTPGHSDFSYEVSRALAAVEGAILLVDVTKGIQAQTLSNFRAAKKAGLTIVGAVNKIDVGSPNTEEIIAALAALIETEPQEIFRISAKTGDGVRELLEAVIQKVPPPVARQTGPETRALIFDSLYDDHRGILAYMRVFDGSIGAGDAAHLFATKAEFKIKESGHFLPQLTAAKRLHAGEIGYIATGLKEPEKVKIGDTVIKLQDGDAKGGPAAEPLAGYREPAPVVFISFYPDGATKFDDLKKGLDRLRLTDAALRIEPDANEALGRGLKVGFLGQLHFDIIATRLKREFDLEFLTSFPSIAYRVQVKGQSRVVKEPHEFPADAEKVWEPVIALEIITPPQYMQGVLGLQNVFSLQIGEMVTVGGSLVLKATMPLSELIRDFDDQLKSISAGFASFSYELTGEQETDSEKLEILVAGEVVSALTRIVAKKDVEREARQTAERLKELLPRAQFAQAIQARVQGRIIARETLPPMKKDVTGYLYGGDRTRKMKLWKKQKRGKERLKDMAKVNVPVEVFREILKK</sequence>
<keyword evidence="5 7" id="KW-0342">GTP-binding</keyword>
<dbReference type="SUPFAM" id="SSF50447">
    <property type="entry name" value="Translation proteins"/>
    <property type="match status" value="1"/>
</dbReference>
<dbReference type="Pfam" id="PF14492">
    <property type="entry name" value="EFG_III"/>
    <property type="match status" value="1"/>
</dbReference>
<comment type="caution">
    <text evidence="9">The sequence shown here is derived from an EMBL/GenBank/DDBJ whole genome shotgun (WGS) entry which is preliminary data.</text>
</comment>
<dbReference type="SUPFAM" id="SSF52540">
    <property type="entry name" value="P-loop containing nucleoside triphosphate hydrolases"/>
    <property type="match status" value="1"/>
</dbReference>
<dbReference type="Pfam" id="PF00679">
    <property type="entry name" value="EFG_C"/>
    <property type="match status" value="1"/>
</dbReference>
<dbReference type="InterPro" id="IPR000640">
    <property type="entry name" value="EFG_V-like"/>
</dbReference>
<dbReference type="InterPro" id="IPR038363">
    <property type="entry name" value="LepA_C_sf"/>
</dbReference>
<dbReference type="InterPro" id="IPR031157">
    <property type="entry name" value="G_TR_CS"/>
</dbReference>
<accession>A0A1G2CCM4</accession>
<evidence type="ECO:0000256" key="5">
    <source>
        <dbReference type="ARBA" id="ARBA00023134"/>
    </source>
</evidence>
<protein>
    <recommendedName>
        <fullName evidence="7">Elongation factor 4</fullName>
        <shortName evidence="7">EF-4</shortName>
        <ecNumber evidence="7">3.6.5.n1</ecNumber>
    </recommendedName>
    <alternativeName>
        <fullName evidence="7">Ribosomal back-translocase LepA</fullName>
    </alternativeName>
</protein>
<evidence type="ECO:0000313" key="9">
    <source>
        <dbReference type="EMBL" id="OGY98420.1"/>
    </source>
</evidence>
<evidence type="ECO:0000256" key="1">
    <source>
        <dbReference type="ARBA" id="ARBA00005454"/>
    </source>
</evidence>
<dbReference type="Pfam" id="PF00009">
    <property type="entry name" value="GTP_EFTU"/>
    <property type="match status" value="1"/>
</dbReference>
<keyword evidence="9" id="KW-0251">Elongation factor</keyword>
<dbReference type="InterPro" id="IPR035647">
    <property type="entry name" value="EFG_III/V"/>
</dbReference>
<dbReference type="Gene3D" id="3.30.70.870">
    <property type="entry name" value="Elongation Factor G (Translational Gtpase), domain 3"/>
    <property type="match status" value="1"/>
</dbReference>
<dbReference type="PROSITE" id="PS51722">
    <property type="entry name" value="G_TR_2"/>
    <property type="match status" value="1"/>
</dbReference>
<dbReference type="PROSITE" id="PS00301">
    <property type="entry name" value="G_TR_1"/>
    <property type="match status" value="1"/>
</dbReference>
<comment type="similarity">
    <text evidence="1 7">Belongs to the TRAFAC class translation factor GTPase superfamily. Classic translation factor GTPase family. LepA subfamily.</text>
</comment>
<dbReference type="AlphaFoldDB" id="A0A1G2CCM4"/>
<dbReference type="GO" id="GO:0045727">
    <property type="term" value="P:positive regulation of translation"/>
    <property type="evidence" value="ECO:0007669"/>
    <property type="project" value="UniProtKB-UniRule"/>
</dbReference>
<keyword evidence="4 7" id="KW-0648">Protein biosynthesis</keyword>
<evidence type="ECO:0000256" key="6">
    <source>
        <dbReference type="ARBA" id="ARBA00023136"/>
    </source>
</evidence>
<name>A0A1G2CCM4_9BACT</name>